<keyword evidence="6" id="KW-1185">Reference proteome</keyword>
<proteinExistence type="predicted"/>
<reference evidence="6" key="1">
    <citation type="journal article" date="2015" name="Proc. Natl. Acad. Sci. U.S.A.">
        <title>Genome sequence of the Asian Tiger mosquito, Aedes albopictus, reveals insights into its biology, genetics, and evolution.</title>
        <authorList>
            <person name="Chen X.G."/>
            <person name="Jiang X."/>
            <person name="Gu J."/>
            <person name="Xu M."/>
            <person name="Wu Y."/>
            <person name="Deng Y."/>
            <person name="Zhang C."/>
            <person name="Bonizzoni M."/>
            <person name="Dermauw W."/>
            <person name="Vontas J."/>
            <person name="Armbruster P."/>
            <person name="Huang X."/>
            <person name="Yang Y."/>
            <person name="Zhang H."/>
            <person name="He W."/>
            <person name="Peng H."/>
            <person name="Liu Y."/>
            <person name="Wu K."/>
            <person name="Chen J."/>
            <person name="Lirakis M."/>
            <person name="Topalis P."/>
            <person name="Van Leeuwen T."/>
            <person name="Hall A.B."/>
            <person name="Jiang X."/>
            <person name="Thorpe C."/>
            <person name="Mueller R.L."/>
            <person name="Sun C."/>
            <person name="Waterhouse R.M."/>
            <person name="Yan G."/>
            <person name="Tu Z.J."/>
            <person name="Fang X."/>
            <person name="James A.A."/>
        </authorList>
    </citation>
    <scope>NUCLEOTIDE SEQUENCE [LARGE SCALE GENOMIC DNA]</scope>
    <source>
        <strain evidence="6">Foshan</strain>
    </source>
</reference>
<reference evidence="5" key="2">
    <citation type="submission" date="2025-05" db="UniProtKB">
        <authorList>
            <consortium name="EnsemblMetazoa"/>
        </authorList>
    </citation>
    <scope>IDENTIFICATION</scope>
    <source>
        <strain evidence="5">Foshan</strain>
    </source>
</reference>
<feature type="domain" description="Transposase Helix-turn-helix" evidence="4">
    <location>
        <begin position="95"/>
        <end position="142"/>
    </location>
</feature>
<protein>
    <recommendedName>
        <fullName evidence="7">DDE Tnp4 domain-containing protein</fullName>
    </recommendedName>
</protein>
<dbReference type="RefSeq" id="XP_029708092.2">
    <property type="nucleotide sequence ID" value="XM_029852232.2"/>
</dbReference>
<comment type="cofactor">
    <cofactor evidence="1">
        <name>a divalent metal cation</name>
        <dbReference type="ChEBI" id="CHEBI:60240"/>
    </cofactor>
</comment>
<evidence type="ECO:0000256" key="2">
    <source>
        <dbReference type="ARBA" id="ARBA00022723"/>
    </source>
</evidence>
<keyword evidence="2" id="KW-0479">Metal-binding</keyword>
<evidence type="ECO:0008006" key="7">
    <source>
        <dbReference type="Google" id="ProtNLM"/>
    </source>
</evidence>
<evidence type="ECO:0000259" key="4">
    <source>
        <dbReference type="Pfam" id="PF13613"/>
    </source>
</evidence>
<evidence type="ECO:0000313" key="6">
    <source>
        <dbReference type="Proteomes" id="UP000069940"/>
    </source>
</evidence>
<organism evidence="5 6">
    <name type="scientific">Aedes albopictus</name>
    <name type="common">Asian tiger mosquito</name>
    <name type="synonym">Stegomyia albopicta</name>
    <dbReference type="NCBI Taxonomy" id="7160"/>
    <lineage>
        <taxon>Eukaryota</taxon>
        <taxon>Metazoa</taxon>
        <taxon>Ecdysozoa</taxon>
        <taxon>Arthropoda</taxon>
        <taxon>Hexapoda</taxon>
        <taxon>Insecta</taxon>
        <taxon>Pterygota</taxon>
        <taxon>Neoptera</taxon>
        <taxon>Endopterygota</taxon>
        <taxon>Diptera</taxon>
        <taxon>Nematocera</taxon>
        <taxon>Culicoidea</taxon>
        <taxon>Culicidae</taxon>
        <taxon>Culicinae</taxon>
        <taxon>Aedini</taxon>
        <taxon>Aedes</taxon>
        <taxon>Stegomyia</taxon>
    </lineage>
</organism>
<dbReference type="InterPro" id="IPR027805">
    <property type="entry name" value="Transposase_HTH_dom"/>
</dbReference>
<dbReference type="Pfam" id="PF13359">
    <property type="entry name" value="DDE_Tnp_4"/>
    <property type="match status" value="1"/>
</dbReference>
<dbReference type="GeneID" id="115254615"/>
<dbReference type="EnsemblMetazoa" id="AALFPA23_007162.R9481">
    <property type="protein sequence ID" value="AALFPA23_007162.P9481"/>
    <property type="gene ID" value="AALFPA23_007162"/>
</dbReference>
<accession>A0ABM1Y9X0</accession>
<evidence type="ECO:0000313" key="5">
    <source>
        <dbReference type="EnsemblMetazoa" id="AALFPA23_007162.P9481"/>
    </source>
</evidence>
<evidence type="ECO:0000256" key="1">
    <source>
        <dbReference type="ARBA" id="ARBA00001968"/>
    </source>
</evidence>
<dbReference type="Proteomes" id="UP000069940">
    <property type="component" value="Unassembled WGS sequence"/>
</dbReference>
<evidence type="ECO:0000259" key="3">
    <source>
        <dbReference type="Pfam" id="PF13359"/>
    </source>
</evidence>
<name>A0ABM1Y9X0_AEDAL</name>
<dbReference type="PANTHER" id="PTHR23080">
    <property type="entry name" value="THAP DOMAIN PROTEIN"/>
    <property type="match status" value="1"/>
</dbReference>
<dbReference type="Pfam" id="PF13613">
    <property type="entry name" value="HTH_Tnp_4"/>
    <property type="match status" value="1"/>
</dbReference>
<sequence>MHIGTNLNNTPSGIRCCCSDQNCEVAKQSKTSIETLNKKISHLTEQLKMNARDLEFISVSDDKCLYYTGISSFKTVQHLFNYLKDNISQPHCNFTKEQVFVMTLTKLRLNHQFQTLAYDYKVCPNTISKYFHRTLEIIDRCLGYALEMPDKNVLSNHTPKRFKDQFGDRRILIIDCFEVRSETPENPKAAVSHFSNYKKSETTKFLISICPDGNIAFISPGYGGRCSDKKIVQDSGILNYIEAGDVIIADKGFDIADLVESKGAILNIPLFLINKRQFRPAEIEKNRQVTKLRIHVERCIAGLKNKFLIISQIIPVGLLVRFENDKNIVDLVARVCCILYNFNPSIIK</sequence>
<dbReference type="InterPro" id="IPR027806">
    <property type="entry name" value="HARBI1_dom"/>
</dbReference>
<feature type="domain" description="DDE Tnp4" evidence="3">
    <location>
        <begin position="174"/>
        <end position="341"/>
    </location>
</feature>